<dbReference type="EMBL" id="BOPC01000004">
    <property type="protein sequence ID" value="GIJ25220.1"/>
    <property type="molecule type" value="Genomic_DNA"/>
</dbReference>
<evidence type="ECO:0000313" key="2">
    <source>
        <dbReference type="Proteomes" id="UP000653076"/>
    </source>
</evidence>
<name>A0ABQ4J5D0_9ACTN</name>
<proteinExistence type="predicted"/>
<evidence type="ECO:0000313" key="1">
    <source>
        <dbReference type="EMBL" id="GIJ25220.1"/>
    </source>
</evidence>
<keyword evidence="2" id="KW-1185">Reference proteome</keyword>
<sequence>MVSATLFAESTTATVSKLPAVGKVKAKVRAVEVLAARLATGVDGPLGANGFCRHCTTNPGAAQVPVFRTVTVKVAGWPWTG</sequence>
<organism evidence="1 2">
    <name type="scientific">Micromonospora qiuiae</name>
    <dbReference type="NCBI Taxonomy" id="502268"/>
    <lineage>
        <taxon>Bacteria</taxon>
        <taxon>Bacillati</taxon>
        <taxon>Actinomycetota</taxon>
        <taxon>Actinomycetes</taxon>
        <taxon>Micromonosporales</taxon>
        <taxon>Micromonosporaceae</taxon>
        <taxon>Micromonospora</taxon>
    </lineage>
</organism>
<reference evidence="1 2" key="1">
    <citation type="submission" date="2021-01" db="EMBL/GenBank/DDBJ databases">
        <title>Whole genome shotgun sequence of Verrucosispora qiuiae NBRC 106684.</title>
        <authorList>
            <person name="Komaki H."/>
            <person name="Tamura T."/>
        </authorList>
    </citation>
    <scope>NUCLEOTIDE SEQUENCE [LARGE SCALE GENOMIC DNA]</scope>
    <source>
        <strain evidence="1 2">NBRC 106684</strain>
    </source>
</reference>
<comment type="caution">
    <text evidence="1">The sequence shown here is derived from an EMBL/GenBank/DDBJ whole genome shotgun (WGS) entry which is preliminary data.</text>
</comment>
<protein>
    <submittedName>
        <fullName evidence="1">Uncharacterized protein</fullName>
    </submittedName>
</protein>
<gene>
    <name evidence="1" type="ORF">Vqi01_03820</name>
</gene>
<accession>A0ABQ4J5D0</accession>
<dbReference type="Proteomes" id="UP000653076">
    <property type="component" value="Unassembled WGS sequence"/>
</dbReference>